<reference evidence="9 10" key="1">
    <citation type="submission" date="2016-10" db="EMBL/GenBank/DDBJ databases">
        <authorList>
            <person name="de Groot N.N."/>
        </authorList>
    </citation>
    <scope>NUCLEOTIDE SEQUENCE [LARGE SCALE GENOMIC DNA]</scope>
    <source>
        <strain evidence="9 10">APO</strain>
    </source>
</reference>
<dbReference type="PANTHER" id="PTHR30151:SF0">
    <property type="entry name" value="ABC TRANSPORTER PERMEASE PROTEIN MJ0413-RELATED"/>
    <property type="match status" value="1"/>
</dbReference>
<keyword evidence="2 7" id="KW-0813">Transport</keyword>
<dbReference type="SUPFAM" id="SSF161098">
    <property type="entry name" value="MetI-like"/>
    <property type="match status" value="1"/>
</dbReference>
<dbReference type="InterPro" id="IPR000515">
    <property type="entry name" value="MetI-like"/>
</dbReference>
<dbReference type="PROSITE" id="PS50928">
    <property type="entry name" value="ABC_TM1"/>
    <property type="match status" value="1"/>
</dbReference>
<dbReference type="Pfam" id="PF00528">
    <property type="entry name" value="BPD_transp_1"/>
    <property type="match status" value="1"/>
</dbReference>
<dbReference type="CDD" id="cd06261">
    <property type="entry name" value="TM_PBP2"/>
    <property type="match status" value="1"/>
</dbReference>
<dbReference type="Proteomes" id="UP000199230">
    <property type="component" value="Unassembled WGS sequence"/>
</dbReference>
<name>A0A1H3Q1Y6_9FIRM</name>
<evidence type="ECO:0000256" key="5">
    <source>
        <dbReference type="ARBA" id="ARBA00022989"/>
    </source>
</evidence>
<dbReference type="GO" id="GO:0005886">
    <property type="term" value="C:plasma membrane"/>
    <property type="evidence" value="ECO:0007669"/>
    <property type="project" value="UniProtKB-SubCell"/>
</dbReference>
<feature type="domain" description="ABC transmembrane type-1" evidence="8">
    <location>
        <begin position="88"/>
        <end position="223"/>
    </location>
</feature>
<feature type="transmembrane region" description="Helical" evidence="7">
    <location>
        <begin position="95"/>
        <end position="115"/>
    </location>
</feature>
<gene>
    <name evidence="9" type="ORF">SAMN05192546_10823</name>
</gene>
<keyword evidence="5 7" id="KW-1133">Transmembrane helix</keyword>
<evidence type="ECO:0000256" key="7">
    <source>
        <dbReference type="RuleBase" id="RU363032"/>
    </source>
</evidence>
<feature type="transmembrane region" description="Helical" evidence="7">
    <location>
        <begin position="39"/>
        <end position="59"/>
    </location>
</feature>
<evidence type="ECO:0000256" key="3">
    <source>
        <dbReference type="ARBA" id="ARBA00022475"/>
    </source>
</evidence>
<evidence type="ECO:0000313" key="10">
    <source>
        <dbReference type="Proteomes" id="UP000199230"/>
    </source>
</evidence>
<dbReference type="EMBL" id="FNPV01000008">
    <property type="protein sequence ID" value="SDZ07376.1"/>
    <property type="molecule type" value="Genomic_DNA"/>
</dbReference>
<keyword evidence="10" id="KW-1185">Reference proteome</keyword>
<protein>
    <submittedName>
        <fullName evidence="9">NitT/TauT family transport system permease protein</fullName>
    </submittedName>
</protein>
<dbReference type="PANTHER" id="PTHR30151">
    <property type="entry name" value="ALKANE SULFONATE ABC TRANSPORTER-RELATED, MEMBRANE SUBUNIT"/>
    <property type="match status" value="1"/>
</dbReference>
<organism evidence="9 10">
    <name type="scientific">Tindallia californiensis</name>
    <dbReference type="NCBI Taxonomy" id="159292"/>
    <lineage>
        <taxon>Bacteria</taxon>
        <taxon>Bacillati</taxon>
        <taxon>Bacillota</taxon>
        <taxon>Clostridia</taxon>
        <taxon>Peptostreptococcales</taxon>
        <taxon>Tindalliaceae</taxon>
        <taxon>Tindallia</taxon>
    </lineage>
</organism>
<proteinExistence type="inferred from homology"/>
<evidence type="ECO:0000256" key="2">
    <source>
        <dbReference type="ARBA" id="ARBA00022448"/>
    </source>
</evidence>
<evidence type="ECO:0000313" key="9">
    <source>
        <dbReference type="EMBL" id="SDZ07376.1"/>
    </source>
</evidence>
<keyword evidence="6 7" id="KW-0472">Membrane</keyword>
<evidence type="ECO:0000259" key="8">
    <source>
        <dbReference type="PROSITE" id="PS50928"/>
    </source>
</evidence>
<dbReference type="InterPro" id="IPR035906">
    <property type="entry name" value="MetI-like_sf"/>
</dbReference>
<comment type="similarity">
    <text evidence="7">Belongs to the binding-protein-dependent transport system permease family.</text>
</comment>
<evidence type="ECO:0000256" key="6">
    <source>
        <dbReference type="ARBA" id="ARBA00023136"/>
    </source>
</evidence>
<dbReference type="AlphaFoldDB" id="A0A1H3Q1Y6"/>
<evidence type="ECO:0000256" key="4">
    <source>
        <dbReference type="ARBA" id="ARBA00022692"/>
    </source>
</evidence>
<dbReference type="Gene3D" id="1.10.3720.10">
    <property type="entry name" value="MetI-like"/>
    <property type="match status" value="1"/>
</dbReference>
<keyword evidence="3" id="KW-1003">Cell membrane</keyword>
<accession>A0A1H3Q1Y6</accession>
<keyword evidence="4 7" id="KW-0812">Transmembrane</keyword>
<feature type="transmembrane region" description="Helical" evidence="7">
    <location>
        <begin position="135"/>
        <end position="167"/>
    </location>
</feature>
<evidence type="ECO:0000256" key="1">
    <source>
        <dbReference type="ARBA" id="ARBA00004651"/>
    </source>
</evidence>
<sequence>MDEFRDEANEPDGKVKQDMFPSIIGRFDKAGVKVNGTKLHWLGSVAFLFVIWQAASMYYQSNLLLPSPMVTMIALGDAITDQSVLLNMAITLRRVLLGFFYATLIGLPLGFLMGYSGTILKIFDPLISSMRQVPIMAWIPLAIVWLGLGDGPTIFLIAMAGIFPLVLNTINGVQNISPDYYNAAKSMGAGKLSIFTSVIVPSSMPDILNGMRLAISAGWMSVI</sequence>
<dbReference type="STRING" id="159292.SAMN05192546_10823"/>
<dbReference type="GO" id="GO:0055085">
    <property type="term" value="P:transmembrane transport"/>
    <property type="evidence" value="ECO:0007669"/>
    <property type="project" value="InterPro"/>
</dbReference>
<comment type="subcellular location">
    <subcellularLocation>
        <location evidence="1 7">Cell membrane</location>
        <topology evidence="1 7">Multi-pass membrane protein</topology>
    </subcellularLocation>
</comment>